<gene>
    <name evidence="1" type="ORF">FCU45_03045</name>
</gene>
<comment type="caution">
    <text evidence="1">The sequence shown here is derived from an EMBL/GenBank/DDBJ whole genome shotgun (WGS) entry which is preliminary data.</text>
</comment>
<keyword evidence="2" id="KW-1185">Reference proteome</keyword>
<accession>A0A4U2Z9J3</accession>
<reference evidence="1 2" key="1">
    <citation type="submission" date="2019-04" db="EMBL/GenBank/DDBJ databases">
        <title>Sulfurimonas crateris sp. nov. a facultative anaerobic sulfur-oxidizing chemolithautotrophic bacterium isolated from a terrestrial mud vulcano.</title>
        <authorList>
            <person name="Ratnikova N.M."/>
            <person name="Slobodkin A.I."/>
            <person name="Merkel A.Y."/>
            <person name="Novikov A."/>
            <person name="Bonch-Osmolovskaya E.A."/>
            <person name="Slobodkina G.B."/>
        </authorList>
    </citation>
    <scope>NUCLEOTIDE SEQUENCE [LARGE SCALE GENOMIC DNA]</scope>
    <source>
        <strain evidence="1 2">SN118</strain>
    </source>
</reference>
<dbReference type="AlphaFoldDB" id="A0A4U2Z9J3"/>
<dbReference type="OrthoDB" id="5516250at2"/>
<evidence type="ECO:0000313" key="2">
    <source>
        <dbReference type="Proteomes" id="UP000309561"/>
    </source>
</evidence>
<dbReference type="RefSeq" id="WP_137012173.1">
    <property type="nucleotide sequence ID" value="NZ_SZPX01000002.1"/>
</dbReference>
<protein>
    <submittedName>
        <fullName evidence="1">Uncharacterized protein</fullName>
    </submittedName>
</protein>
<proteinExistence type="predicted"/>
<evidence type="ECO:0000313" key="1">
    <source>
        <dbReference type="EMBL" id="TKI70282.1"/>
    </source>
</evidence>
<dbReference type="EMBL" id="SZPX01000002">
    <property type="protein sequence ID" value="TKI70282.1"/>
    <property type="molecule type" value="Genomic_DNA"/>
</dbReference>
<sequence length="202" mass="23462">MSRAISIETIIESTLDGIDESFEFYQEWSGGEWLWNAPEYFITVKIAENIAKINGAKYITLEDNVKYILDLAQLKGKAQASEKARANGRSDIVLWYGNEKPRAIIEVKNAVFGLNNILEDIERIQDVLEKFTLQFCLIAFYMDRHYEKGNANQKVEENVYKIFEETKEKYPKMTCELYFRKNKIIGDDTDAWSSVVILFKAK</sequence>
<organism evidence="1 2">
    <name type="scientific">Sulfurimonas crateris</name>
    <dbReference type="NCBI Taxonomy" id="2574727"/>
    <lineage>
        <taxon>Bacteria</taxon>
        <taxon>Pseudomonadati</taxon>
        <taxon>Campylobacterota</taxon>
        <taxon>Epsilonproteobacteria</taxon>
        <taxon>Campylobacterales</taxon>
        <taxon>Sulfurimonadaceae</taxon>
        <taxon>Sulfurimonas</taxon>
    </lineage>
</organism>
<dbReference type="Proteomes" id="UP000309561">
    <property type="component" value="Unassembled WGS sequence"/>
</dbReference>
<name>A0A4U2Z9J3_9BACT</name>